<evidence type="ECO:0000256" key="11">
    <source>
        <dbReference type="SAM" id="SignalP"/>
    </source>
</evidence>
<dbReference type="PRINTS" id="PR00184">
    <property type="entry name" value="NEISSPPORIN"/>
</dbReference>
<comment type="subcellular location">
    <subcellularLocation>
        <location evidence="1">Cell outer membrane</location>
        <topology evidence="1">Multi-pass membrane protein</topology>
    </subcellularLocation>
</comment>
<dbReference type="InterPro" id="IPR050298">
    <property type="entry name" value="Gram-neg_bact_OMP"/>
</dbReference>
<feature type="domain" description="Porin" evidence="12">
    <location>
        <begin position="22"/>
        <end position="340"/>
    </location>
</feature>
<evidence type="ECO:0000256" key="7">
    <source>
        <dbReference type="ARBA" id="ARBA00023065"/>
    </source>
</evidence>
<keyword evidence="8" id="KW-0626">Porin</keyword>
<dbReference type="EMBL" id="BMKG01000011">
    <property type="protein sequence ID" value="GGC05846.1"/>
    <property type="molecule type" value="Genomic_DNA"/>
</dbReference>
<evidence type="ECO:0000313" key="13">
    <source>
        <dbReference type="EMBL" id="GGC05846.1"/>
    </source>
</evidence>
<name>A0ABQ1KR57_9BURK</name>
<keyword evidence="3" id="KW-0813">Transport</keyword>
<evidence type="ECO:0000313" key="14">
    <source>
        <dbReference type="Proteomes" id="UP000622638"/>
    </source>
</evidence>
<evidence type="ECO:0000259" key="12">
    <source>
        <dbReference type="Pfam" id="PF13609"/>
    </source>
</evidence>
<dbReference type="Proteomes" id="UP000622638">
    <property type="component" value="Unassembled WGS sequence"/>
</dbReference>
<evidence type="ECO:0000256" key="1">
    <source>
        <dbReference type="ARBA" id="ARBA00004571"/>
    </source>
</evidence>
<feature type="signal peptide" evidence="11">
    <location>
        <begin position="1"/>
        <end position="33"/>
    </location>
</feature>
<dbReference type="Pfam" id="PF13609">
    <property type="entry name" value="Porin_4"/>
    <property type="match status" value="1"/>
</dbReference>
<keyword evidence="10" id="KW-0998">Cell outer membrane</keyword>
<sequence length="374" mass="39271">MPARPRAAHTIGMKTTIPLCAALLLATTAGAHAQVQLYGRLNASAETVHGPAGSLARLSNNRSVIGFKGSEDLGDGVKALFQVEGTLALDTGAGAIAQRDTRVGLESRWGTLFAGHWTTAYNGATSALDPFYPTTAGYMSILGNGAASSADNVSDVASFDRRQANSVHLWTPRWHGWSLRATRGMNEERPAGGARPALLSVAALYEGGPWYAVLTQERHHEYQGAGLTDTGSKAALAYDFGKAGGPALRLAAVAERLVYETRAGRLARNAWYLSASWQDGRHGWRAGIARAGDGSGADAAIGFVRAGADTGAVHATLGYDYTLSPRSSVYLYHTRLRNEARGAYDFAINPANSGGTAATGARLSATALGLRHAF</sequence>
<evidence type="ECO:0000256" key="5">
    <source>
        <dbReference type="ARBA" id="ARBA00022692"/>
    </source>
</evidence>
<evidence type="ECO:0000256" key="2">
    <source>
        <dbReference type="ARBA" id="ARBA00011233"/>
    </source>
</evidence>
<feature type="chain" id="PRO_5045039582" evidence="11">
    <location>
        <begin position="34"/>
        <end position="374"/>
    </location>
</feature>
<keyword evidence="5" id="KW-0812">Transmembrane</keyword>
<keyword evidence="7" id="KW-0406">Ion transport</keyword>
<comment type="caution">
    <text evidence="13">The sequence shown here is derived from an EMBL/GenBank/DDBJ whole genome shotgun (WGS) entry which is preliminary data.</text>
</comment>
<evidence type="ECO:0000256" key="8">
    <source>
        <dbReference type="ARBA" id="ARBA00023114"/>
    </source>
</evidence>
<evidence type="ECO:0000256" key="3">
    <source>
        <dbReference type="ARBA" id="ARBA00022448"/>
    </source>
</evidence>
<dbReference type="CDD" id="cd00342">
    <property type="entry name" value="gram_neg_porins"/>
    <property type="match status" value="1"/>
</dbReference>
<dbReference type="RefSeq" id="WP_229427724.1">
    <property type="nucleotide sequence ID" value="NZ_BMKG01000011.1"/>
</dbReference>
<accession>A0ABQ1KR57</accession>
<reference evidence="14" key="1">
    <citation type="journal article" date="2019" name="Int. J. Syst. Evol. Microbiol.">
        <title>The Global Catalogue of Microorganisms (GCM) 10K type strain sequencing project: providing services to taxonomists for standard genome sequencing and annotation.</title>
        <authorList>
            <consortium name="The Broad Institute Genomics Platform"/>
            <consortium name="The Broad Institute Genome Sequencing Center for Infectious Disease"/>
            <person name="Wu L."/>
            <person name="Ma J."/>
        </authorList>
    </citation>
    <scope>NUCLEOTIDE SEQUENCE [LARGE SCALE GENOMIC DNA]</scope>
    <source>
        <strain evidence="14">CGMCC 1.15931</strain>
    </source>
</reference>
<evidence type="ECO:0000256" key="4">
    <source>
        <dbReference type="ARBA" id="ARBA00022452"/>
    </source>
</evidence>
<dbReference type="PANTHER" id="PTHR34501">
    <property type="entry name" value="PROTEIN YDDL-RELATED"/>
    <property type="match status" value="1"/>
</dbReference>
<keyword evidence="14" id="KW-1185">Reference proteome</keyword>
<keyword evidence="6 11" id="KW-0732">Signal</keyword>
<dbReference type="SUPFAM" id="SSF56935">
    <property type="entry name" value="Porins"/>
    <property type="match status" value="1"/>
</dbReference>
<dbReference type="InterPro" id="IPR002299">
    <property type="entry name" value="Porin_Neis"/>
</dbReference>
<evidence type="ECO:0000256" key="10">
    <source>
        <dbReference type="ARBA" id="ARBA00023237"/>
    </source>
</evidence>
<dbReference type="Gene3D" id="2.40.160.10">
    <property type="entry name" value="Porin"/>
    <property type="match status" value="1"/>
</dbReference>
<gene>
    <name evidence="13" type="ORF">GCM10011572_29650</name>
</gene>
<organism evidence="13 14">
    <name type="scientific">Pseudoduganella buxea</name>
    <dbReference type="NCBI Taxonomy" id="1949069"/>
    <lineage>
        <taxon>Bacteria</taxon>
        <taxon>Pseudomonadati</taxon>
        <taxon>Pseudomonadota</taxon>
        <taxon>Betaproteobacteria</taxon>
        <taxon>Burkholderiales</taxon>
        <taxon>Oxalobacteraceae</taxon>
        <taxon>Telluria group</taxon>
        <taxon>Pseudoduganella</taxon>
    </lineage>
</organism>
<keyword evidence="9" id="KW-0472">Membrane</keyword>
<protein>
    <submittedName>
        <fullName evidence="13">Porin</fullName>
    </submittedName>
</protein>
<dbReference type="PANTHER" id="PTHR34501:SF9">
    <property type="entry name" value="MAJOR OUTER MEMBRANE PROTEIN P.IA"/>
    <property type="match status" value="1"/>
</dbReference>
<comment type="subunit">
    <text evidence="2">Homotrimer.</text>
</comment>
<proteinExistence type="predicted"/>
<evidence type="ECO:0000256" key="9">
    <source>
        <dbReference type="ARBA" id="ARBA00023136"/>
    </source>
</evidence>
<keyword evidence="4" id="KW-1134">Transmembrane beta strand</keyword>
<dbReference type="InterPro" id="IPR023614">
    <property type="entry name" value="Porin_dom_sf"/>
</dbReference>
<dbReference type="InterPro" id="IPR033900">
    <property type="entry name" value="Gram_neg_porin_domain"/>
</dbReference>
<evidence type="ECO:0000256" key="6">
    <source>
        <dbReference type="ARBA" id="ARBA00022729"/>
    </source>
</evidence>